<feature type="signal peptide" evidence="1">
    <location>
        <begin position="1"/>
        <end position="20"/>
    </location>
</feature>
<evidence type="ECO:0000256" key="1">
    <source>
        <dbReference type="SAM" id="SignalP"/>
    </source>
</evidence>
<evidence type="ECO:0000313" key="3">
    <source>
        <dbReference type="EMBL" id="EFW13192.1"/>
    </source>
</evidence>
<dbReference type="Gene3D" id="2.30.60.10">
    <property type="entry name" value="Cyanovirin-N"/>
    <property type="match status" value="1"/>
</dbReference>
<dbReference type="STRING" id="443226.E9DK66"/>
<keyword evidence="4" id="KW-1185">Reference proteome</keyword>
<dbReference type="VEuPathDB" id="FungiDB:CPSG_10215"/>
<reference evidence="4" key="2">
    <citation type="submission" date="2010-03" db="EMBL/GenBank/DDBJ databases">
        <title>The genome sequence of Coccidioides posadasii strain Silveira.</title>
        <authorList>
            <consortium name="The Broad Institute Genome Sequencing Center for Infectious Disease"/>
            <person name="Neafsey D."/>
            <person name="Orbach M."/>
            <person name="Henn M.R."/>
            <person name="Cole G.T."/>
            <person name="Galgiani J."/>
            <person name="Gardner M.J."/>
            <person name="Kirkland T.N."/>
            <person name="Taylor J.W."/>
            <person name="Young S.K."/>
            <person name="Zeng Q."/>
            <person name="Koehrsen M."/>
            <person name="Alvarado L."/>
            <person name="Berlin A."/>
            <person name="Borenstein D."/>
            <person name="Chapman S.B."/>
            <person name="Chen Z."/>
            <person name="Engels R."/>
            <person name="Freedman E."/>
            <person name="Gellesch M."/>
            <person name="Goldberg J."/>
            <person name="Griggs A."/>
            <person name="Gujja S."/>
            <person name="Heilman E."/>
            <person name="Heiman D."/>
            <person name="Howarth C."/>
            <person name="Jen D."/>
            <person name="Larson L."/>
            <person name="Mehta T."/>
            <person name="Neiman D."/>
            <person name="Park D."/>
            <person name="Pearson M."/>
            <person name="Richards J."/>
            <person name="Roberts A."/>
            <person name="Saif S."/>
            <person name="Shea T."/>
            <person name="Shenoy N."/>
            <person name="Sisk P."/>
            <person name="Stolte C."/>
            <person name="Sykes S."/>
            <person name="Walk T."/>
            <person name="White J."/>
            <person name="Yandava C."/>
            <person name="Haas B."/>
            <person name="Nusbaum C."/>
            <person name="Birren B."/>
        </authorList>
    </citation>
    <scope>NUCLEOTIDE SEQUENCE [LARGE SCALE GENOMIC DNA]</scope>
    <source>
        <strain evidence="4">RMSCC 757 / Silveira</strain>
    </source>
</reference>
<evidence type="ECO:0000313" key="4">
    <source>
        <dbReference type="Proteomes" id="UP000002497"/>
    </source>
</evidence>
<accession>E9DK66</accession>
<protein>
    <recommendedName>
        <fullName evidence="2">Cyanovirin-N domain-containing protein</fullName>
    </recommendedName>
</protein>
<dbReference type="Proteomes" id="UP000002497">
    <property type="component" value="Unassembled WGS sequence"/>
</dbReference>
<keyword evidence="1" id="KW-0732">Signal</keyword>
<dbReference type="VEuPathDB" id="FungiDB:D8B26_007460"/>
<feature type="chain" id="PRO_5003238348" description="Cyanovirin-N domain-containing protein" evidence="1">
    <location>
        <begin position="21"/>
        <end position="129"/>
    </location>
</feature>
<proteinExistence type="predicted"/>
<dbReference type="SUPFAM" id="SSF51322">
    <property type="entry name" value="Cyanovirin-N"/>
    <property type="match status" value="1"/>
</dbReference>
<dbReference type="OMA" id="NHCFANS"/>
<dbReference type="SMART" id="SM01111">
    <property type="entry name" value="CVNH"/>
    <property type="match status" value="1"/>
</dbReference>
<feature type="domain" description="Cyanovirin-N" evidence="2">
    <location>
        <begin position="26"/>
        <end position="123"/>
    </location>
</feature>
<gene>
    <name evidence="3" type="ORF">CPSG_10215</name>
</gene>
<dbReference type="AlphaFoldDB" id="E9DK66"/>
<organism evidence="4">
    <name type="scientific">Coccidioides posadasii (strain RMSCC 757 / Silveira)</name>
    <name type="common">Valley fever fungus</name>
    <dbReference type="NCBI Taxonomy" id="443226"/>
    <lineage>
        <taxon>Eukaryota</taxon>
        <taxon>Fungi</taxon>
        <taxon>Dikarya</taxon>
        <taxon>Ascomycota</taxon>
        <taxon>Pezizomycotina</taxon>
        <taxon>Eurotiomycetes</taxon>
        <taxon>Eurotiomycetidae</taxon>
        <taxon>Onygenales</taxon>
        <taxon>Onygenaceae</taxon>
        <taxon>Coccidioides</taxon>
    </lineage>
</organism>
<sequence length="129" mass="13838">MKFLNALPLLLSSISPAAIAVPLADNFSKSCDILGVQQNTLTAICQAPRGEIRTSLDLNHCFANSDGQIVARNEGYFHNSCNYCGGTGEGILRCFCNKKGSGQEDTKIDMNAVVKNIDGHLTCYGHRGS</sequence>
<dbReference type="HOGENOM" id="CLU_144945_1_2_1"/>
<dbReference type="InterPro" id="IPR036673">
    <property type="entry name" value="Cyanovirin-N_sf"/>
</dbReference>
<dbReference type="EMBL" id="GL636535">
    <property type="protein sequence ID" value="EFW13192.1"/>
    <property type="molecule type" value="Genomic_DNA"/>
</dbReference>
<evidence type="ECO:0000259" key="2">
    <source>
        <dbReference type="SMART" id="SM01111"/>
    </source>
</evidence>
<name>E9DK66_COCPS</name>
<dbReference type="InterPro" id="IPR011058">
    <property type="entry name" value="Cyanovirin-N"/>
</dbReference>
<dbReference type="Pfam" id="PF08881">
    <property type="entry name" value="CVNH"/>
    <property type="match status" value="1"/>
</dbReference>
<reference evidence="4" key="1">
    <citation type="journal article" date="2010" name="Genome Res.">
        <title>Population genomic sequencing of Coccidioides fungi reveals recent hybridization and transposon control.</title>
        <authorList>
            <person name="Neafsey D.E."/>
            <person name="Barker B.M."/>
            <person name="Sharpton T.J."/>
            <person name="Stajich J.E."/>
            <person name="Park D.J."/>
            <person name="Whiston E."/>
            <person name="Hung C.-Y."/>
            <person name="McMahan C."/>
            <person name="White J."/>
            <person name="Sykes S."/>
            <person name="Heiman D."/>
            <person name="Young S."/>
            <person name="Zeng Q."/>
            <person name="Abouelleil A."/>
            <person name="Aftuck L."/>
            <person name="Bessette D."/>
            <person name="Brown A."/>
            <person name="FitzGerald M."/>
            <person name="Lui A."/>
            <person name="Macdonald J.P."/>
            <person name="Priest M."/>
            <person name="Orbach M.J."/>
            <person name="Galgiani J.N."/>
            <person name="Kirkland T.N."/>
            <person name="Cole G.T."/>
            <person name="Birren B.W."/>
            <person name="Henn M.R."/>
            <person name="Taylor J.W."/>
            <person name="Rounsley S.D."/>
        </authorList>
    </citation>
    <scope>NUCLEOTIDE SEQUENCE [LARGE SCALE GENOMIC DNA]</scope>
    <source>
        <strain evidence="4">RMSCC 757 / Silveira</strain>
    </source>
</reference>